<dbReference type="PANTHER" id="PTHR30055">
    <property type="entry name" value="HTH-TYPE TRANSCRIPTIONAL REGULATOR RUTR"/>
    <property type="match status" value="1"/>
</dbReference>
<sequence>MSSTGPAAQGRASTRRELVESQIYEQATRLFAERGFAGTSLQDIADAMGMTRPALYYYVRNKDELLARLVTEITEGPADMVEEIAAQDLDATAKIRGLVRHLAARQAGHAARFRLVIRSESELPGDLAQAHEVAKRRVLDGVVRVVDQGVRSGEFRPGDVRTTALALIGMCNWIAWWFHPGGARSVDEVAEQMAEMAVALVAQAADRRPASPRPDDPAAAVALLRQDLDYLEHVLNGGSSPPSKD</sequence>
<dbReference type="SUPFAM" id="SSF46689">
    <property type="entry name" value="Homeodomain-like"/>
    <property type="match status" value="1"/>
</dbReference>
<dbReference type="Gene3D" id="1.10.10.60">
    <property type="entry name" value="Homeodomain-like"/>
    <property type="match status" value="1"/>
</dbReference>
<keyword evidence="8" id="KW-1185">Reference proteome</keyword>
<protein>
    <submittedName>
        <fullName evidence="7">TetR/AcrR family transcriptional regulator</fullName>
    </submittedName>
</protein>
<feature type="domain" description="HTH tetR-type" evidence="6">
    <location>
        <begin position="17"/>
        <end position="77"/>
    </location>
</feature>
<reference evidence="7 8" key="1">
    <citation type="submission" date="2023-02" db="EMBL/GenBank/DDBJ databases">
        <title>Genome sequencing required for Actinomycetospora new species description.</title>
        <authorList>
            <person name="Saimee Y."/>
            <person name="Duangmal K."/>
        </authorList>
    </citation>
    <scope>NUCLEOTIDE SEQUENCE [LARGE SCALE GENOMIC DNA]</scope>
    <source>
        <strain evidence="7 8">DW7H6</strain>
    </source>
</reference>
<dbReference type="InterPro" id="IPR009057">
    <property type="entry name" value="Homeodomain-like_sf"/>
</dbReference>
<evidence type="ECO:0000256" key="2">
    <source>
        <dbReference type="ARBA" id="ARBA00023015"/>
    </source>
</evidence>
<keyword evidence="4" id="KW-0804">Transcription</keyword>
<dbReference type="Pfam" id="PF00440">
    <property type="entry name" value="TetR_N"/>
    <property type="match status" value="1"/>
</dbReference>
<proteinExistence type="predicted"/>
<dbReference type="RefSeq" id="WP_274198480.1">
    <property type="nucleotide sequence ID" value="NZ_JAQZAO010000001.1"/>
</dbReference>
<dbReference type="EMBL" id="JAQZAO010000001">
    <property type="protein sequence ID" value="MDD7963927.1"/>
    <property type="molecule type" value="Genomic_DNA"/>
</dbReference>
<dbReference type="Pfam" id="PF17932">
    <property type="entry name" value="TetR_C_24"/>
    <property type="match status" value="1"/>
</dbReference>
<comment type="caution">
    <text evidence="7">The sequence shown here is derived from an EMBL/GenBank/DDBJ whole genome shotgun (WGS) entry which is preliminary data.</text>
</comment>
<keyword evidence="3 5" id="KW-0238">DNA-binding</keyword>
<evidence type="ECO:0000313" key="8">
    <source>
        <dbReference type="Proteomes" id="UP001300763"/>
    </source>
</evidence>
<evidence type="ECO:0000313" key="7">
    <source>
        <dbReference type="EMBL" id="MDD7963927.1"/>
    </source>
</evidence>
<name>A0ABT5SM64_9PSEU</name>
<evidence type="ECO:0000256" key="4">
    <source>
        <dbReference type="ARBA" id="ARBA00023163"/>
    </source>
</evidence>
<evidence type="ECO:0000256" key="1">
    <source>
        <dbReference type="ARBA" id="ARBA00022491"/>
    </source>
</evidence>
<feature type="DNA-binding region" description="H-T-H motif" evidence="5">
    <location>
        <begin position="40"/>
        <end position="59"/>
    </location>
</feature>
<organism evidence="7 8">
    <name type="scientific">Actinomycetospora lemnae</name>
    <dbReference type="NCBI Taxonomy" id="3019891"/>
    <lineage>
        <taxon>Bacteria</taxon>
        <taxon>Bacillati</taxon>
        <taxon>Actinomycetota</taxon>
        <taxon>Actinomycetes</taxon>
        <taxon>Pseudonocardiales</taxon>
        <taxon>Pseudonocardiaceae</taxon>
        <taxon>Actinomycetospora</taxon>
    </lineage>
</organism>
<dbReference type="Gene3D" id="1.10.357.10">
    <property type="entry name" value="Tetracycline Repressor, domain 2"/>
    <property type="match status" value="1"/>
</dbReference>
<dbReference type="PROSITE" id="PS50977">
    <property type="entry name" value="HTH_TETR_2"/>
    <property type="match status" value="1"/>
</dbReference>
<dbReference type="SUPFAM" id="SSF48498">
    <property type="entry name" value="Tetracyclin repressor-like, C-terminal domain"/>
    <property type="match status" value="1"/>
</dbReference>
<gene>
    <name evidence="7" type="ORF">PGB27_01080</name>
</gene>
<dbReference type="InterPro" id="IPR001647">
    <property type="entry name" value="HTH_TetR"/>
</dbReference>
<dbReference type="InterPro" id="IPR050109">
    <property type="entry name" value="HTH-type_TetR-like_transc_reg"/>
</dbReference>
<evidence type="ECO:0000256" key="3">
    <source>
        <dbReference type="ARBA" id="ARBA00023125"/>
    </source>
</evidence>
<dbReference type="Proteomes" id="UP001300763">
    <property type="component" value="Unassembled WGS sequence"/>
</dbReference>
<dbReference type="PANTHER" id="PTHR30055:SF175">
    <property type="entry name" value="HTH-TYPE TRANSCRIPTIONAL REPRESSOR KSTR2"/>
    <property type="match status" value="1"/>
</dbReference>
<dbReference type="InterPro" id="IPR041490">
    <property type="entry name" value="KstR2_TetR_C"/>
</dbReference>
<keyword evidence="2" id="KW-0805">Transcription regulation</keyword>
<keyword evidence="1" id="KW-0678">Repressor</keyword>
<accession>A0ABT5SM64</accession>
<evidence type="ECO:0000259" key="6">
    <source>
        <dbReference type="PROSITE" id="PS50977"/>
    </source>
</evidence>
<evidence type="ECO:0000256" key="5">
    <source>
        <dbReference type="PROSITE-ProRule" id="PRU00335"/>
    </source>
</evidence>
<dbReference type="PRINTS" id="PR00455">
    <property type="entry name" value="HTHTETR"/>
</dbReference>
<dbReference type="InterPro" id="IPR036271">
    <property type="entry name" value="Tet_transcr_reg_TetR-rel_C_sf"/>
</dbReference>